<name>A0A7U7J086_9PROT</name>
<dbReference type="InterPro" id="IPR022496">
    <property type="entry name" value="T6A_TsaB"/>
</dbReference>
<accession>A0A7U7J086</accession>
<evidence type="ECO:0000256" key="1">
    <source>
        <dbReference type="SAM" id="MobiDB-lite"/>
    </source>
</evidence>
<reference evidence="3 4" key="2">
    <citation type="journal article" date="2014" name="PLoS ONE">
        <title>Evolution of mitochondria reconstructed from the energy metabolism of living bacteria.</title>
        <authorList>
            <person name="Degli Esposti M."/>
            <person name="Chouaia B."/>
            <person name="Comandatore F."/>
            <person name="Crotti E."/>
            <person name="Sassera D."/>
            <person name="Lievens P.M."/>
            <person name="Daffonchio D."/>
            <person name="Bandi C."/>
        </authorList>
    </citation>
    <scope>NUCLEOTIDE SEQUENCE [LARGE SCALE GENOMIC DNA]</scope>
    <source>
        <strain evidence="4">AM169</strain>
    </source>
</reference>
<dbReference type="InterPro" id="IPR043129">
    <property type="entry name" value="ATPase_NBD"/>
</dbReference>
<organism evidence="3 4">
    <name type="scientific">Parasaccharibacter apium</name>
    <dbReference type="NCBI Taxonomy" id="1510841"/>
    <lineage>
        <taxon>Bacteria</taxon>
        <taxon>Pseudomonadati</taxon>
        <taxon>Pseudomonadota</taxon>
        <taxon>Alphaproteobacteria</taxon>
        <taxon>Acetobacterales</taxon>
        <taxon>Acetobacteraceae</taxon>
        <taxon>Parasaccharibacter</taxon>
    </lineage>
</organism>
<protein>
    <recommendedName>
        <fullName evidence="2">Gcp-like domain-containing protein</fullName>
    </recommendedName>
</protein>
<dbReference type="InterPro" id="IPR000905">
    <property type="entry name" value="Gcp-like_dom"/>
</dbReference>
<proteinExistence type="predicted"/>
<dbReference type="EMBL" id="CBLY010000004">
    <property type="protein sequence ID" value="CDG33260.1"/>
    <property type="molecule type" value="Genomic_DNA"/>
</dbReference>
<dbReference type="NCBIfam" id="TIGR03725">
    <property type="entry name" value="T6A_YeaZ"/>
    <property type="match status" value="1"/>
</dbReference>
<evidence type="ECO:0000259" key="2">
    <source>
        <dbReference type="Pfam" id="PF00814"/>
    </source>
</evidence>
<dbReference type="SUPFAM" id="SSF53067">
    <property type="entry name" value="Actin-like ATPase domain"/>
    <property type="match status" value="1"/>
</dbReference>
<sequence length="231" mass="23795">MAVMPGRCLVMNGAGAGRGQSNLIALLEHGQVVDEQVLSGRGASERFAPAVQAMLARTGWKEPPEMVVAVVGPGSFTGLRASLSLAAGLVRGWSCRGVGVRLGDALRATMKHDEATILCLARRGRVFVDAPGREACALPVGEIQPGSWPVVAGDAVHGDDALPELSGQTGCGVLGNNVVRLPHAAPTAEGIFRAACQSLDDGTVEAYPLEPLYVDPPEAKPPAGGLRPAPQ</sequence>
<gene>
    <name evidence="3" type="ORF">SACS_0522</name>
</gene>
<dbReference type="Gene3D" id="3.30.420.40">
    <property type="match status" value="1"/>
</dbReference>
<reference evidence="3 4" key="1">
    <citation type="journal article" date="2014" name="Genome Biol. Evol.">
        <title>Acetic acid bacteria genomes reveal functional traits for adaptation to life in insect guts.</title>
        <authorList>
            <person name="Chouaia B."/>
            <person name="Gaiarsa S."/>
            <person name="Crotti E."/>
            <person name="Comandatore F."/>
            <person name="Degli Esposti M."/>
            <person name="Ricci I."/>
            <person name="Alma A."/>
            <person name="Favia G."/>
            <person name="Bandi C."/>
            <person name="Daffonchio D."/>
        </authorList>
    </citation>
    <scope>NUCLEOTIDE SEQUENCE [LARGE SCALE GENOMIC DNA]</scope>
    <source>
        <strain evidence="4">AM169</strain>
    </source>
</reference>
<evidence type="ECO:0000313" key="3">
    <source>
        <dbReference type="EMBL" id="CDG33260.1"/>
    </source>
</evidence>
<dbReference type="GO" id="GO:0002949">
    <property type="term" value="P:tRNA threonylcarbamoyladenosine modification"/>
    <property type="evidence" value="ECO:0007669"/>
    <property type="project" value="InterPro"/>
</dbReference>
<dbReference type="AlphaFoldDB" id="A0A7U7J086"/>
<feature type="domain" description="Gcp-like" evidence="2">
    <location>
        <begin position="41"/>
        <end position="114"/>
    </location>
</feature>
<dbReference type="Pfam" id="PF00814">
    <property type="entry name" value="TsaD"/>
    <property type="match status" value="1"/>
</dbReference>
<feature type="region of interest" description="Disordered" evidence="1">
    <location>
        <begin position="212"/>
        <end position="231"/>
    </location>
</feature>
<dbReference type="Proteomes" id="UP000027590">
    <property type="component" value="Unassembled WGS sequence"/>
</dbReference>
<comment type="caution">
    <text evidence="3">The sequence shown here is derived from an EMBL/GenBank/DDBJ whole genome shotgun (WGS) entry which is preliminary data.</text>
</comment>
<evidence type="ECO:0000313" key="4">
    <source>
        <dbReference type="Proteomes" id="UP000027590"/>
    </source>
</evidence>